<dbReference type="InterPro" id="IPR036097">
    <property type="entry name" value="HisK_dim/P_sf"/>
</dbReference>
<evidence type="ECO:0000313" key="9">
    <source>
        <dbReference type="Proteomes" id="UP000609849"/>
    </source>
</evidence>
<feature type="domain" description="Histidine kinase" evidence="6">
    <location>
        <begin position="373"/>
        <end position="594"/>
    </location>
</feature>
<dbReference type="CDD" id="cd00082">
    <property type="entry name" value="HisKA"/>
    <property type="match status" value="1"/>
</dbReference>
<dbReference type="PRINTS" id="PR00344">
    <property type="entry name" value="BCTRLSENSOR"/>
</dbReference>
<dbReference type="PANTHER" id="PTHR43547">
    <property type="entry name" value="TWO-COMPONENT HISTIDINE KINASE"/>
    <property type="match status" value="1"/>
</dbReference>
<dbReference type="PROSITE" id="PS50109">
    <property type="entry name" value="HIS_KIN"/>
    <property type="match status" value="1"/>
</dbReference>
<protein>
    <recommendedName>
        <fullName evidence="2">histidine kinase</fullName>
        <ecNumber evidence="2">2.7.13.3</ecNumber>
    </recommendedName>
</protein>
<dbReference type="Gene3D" id="3.30.450.20">
    <property type="entry name" value="PAS domain"/>
    <property type="match status" value="3"/>
</dbReference>
<dbReference type="InterPro" id="IPR004358">
    <property type="entry name" value="Sig_transdc_His_kin-like_C"/>
</dbReference>
<dbReference type="InterPro" id="IPR000014">
    <property type="entry name" value="PAS"/>
</dbReference>
<dbReference type="SUPFAM" id="SSF55785">
    <property type="entry name" value="PYP-like sensor domain (PAS domain)"/>
    <property type="match status" value="3"/>
</dbReference>
<feature type="domain" description="PAC" evidence="7">
    <location>
        <begin position="312"/>
        <end position="365"/>
    </location>
</feature>
<gene>
    <name evidence="8" type="ORF">H8923_00655</name>
</gene>
<dbReference type="InterPro" id="IPR035965">
    <property type="entry name" value="PAS-like_dom_sf"/>
</dbReference>
<dbReference type="InterPro" id="IPR000700">
    <property type="entry name" value="PAS-assoc_C"/>
</dbReference>
<proteinExistence type="predicted"/>
<dbReference type="Pfam" id="PF08448">
    <property type="entry name" value="PAS_4"/>
    <property type="match status" value="1"/>
</dbReference>
<keyword evidence="5" id="KW-0902">Two-component regulatory system</keyword>
<dbReference type="SMART" id="SM00091">
    <property type="entry name" value="PAS"/>
    <property type="match status" value="3"/>
</dbReference>
<accession>A0ABR7JKX4</accession>
<comment type="catalytic activity">
    <reaction evidence="1">
        <text>ATP + protein L-histidine = ADP + protein N-phospho-L-histidine.</text>
        <dbReference type="EC" id="2.7.13.3"/>
    </reaction>
</comment>
<dbReference type="Pfam" id="PF13426">
    <property type="entry name" value="PAS_9"/>
    <property type="match status" value="2"/>
</dbReference>
<evidence type="ECO:0000256" key="4">
    <source>
        <dbReference type="ARBA" id="ARBA00022777"/>
    </source>
</evidence>
<dbReference type="InterPro" id="IPR003594">
    <property type="entry name" value="HATPase_dom"/>
</dbReference>
<dbReference type="InterPro" id="IPR003661">
    <property type="entry name" value="HisK_dim/P_dom"/>
</dbReference>
<evidence type="ECO:0000313" key="8">
    <source>
        <dbReference type="EMBL" id="MBC5995256.1"/>
    </source>
</evidence>
<dbReference type="EMBL" id="JACRWE010000001">
    <property type="protein sequence ID" value="MBC5995256.1"/>
    <property type="molecule type" value="Genomic_DNA"/>
</dbReference>
<dbReference type="InterPro" id="IPR005467">
    <property type="entry name" value="His_kinase_dom"/>
</dbReference>
<dbReference type="CDD" id="cd16922">
    <property type="entry name" value="HATPase_EvgS-ArcB-TorS-like"/>
    <property type="match status" value="1"/>
</dbReference>
<dbReference type="PANTHER" id="PTHR43547:SF2">
    <property type="entry name" value="HYBRID SIGNAL TRANSDUCTION HISTIDINE KINASE C"/>
    <property type="match status" value="1"/>
</dbReference>
<dbReference type="Pfam" id="PF00512">
    <property type="entry name" value="HisKA"/>
    <property type="match status" value="1"/>
</dbReference>
<keyword evidence="4 8" id="KW-0808">Transferase</keyword>
<evidence type="ECO:0000256" key="3">
    <source>
        <dbReference type="ARBA" id="ARBA00022553"/>
    </source>
</evidence>
<dbReference type="EC" id="2.7.13.3" evidence="2"/>
<dbReference type="Gene3D" id="1.10.287.130">
    <property type="match status" value="1"/>
</dbReference>
<dbReference type="GO" id="GO:0016301">
    <property type="term" value="F:kinase activity"/>
    <property type="evidence" value="ECO:0007669"/>
    <property type="project" value="UniProtKB-KW"/>
</dbReference>
<dbReference type="InterPro" id="IPR013656">
    <property type="entry name" value="PAS_4"/>
</dbReference>
<keyword evidence="3" id="KW-0597">Phosphoprotein</keyword>
<dbReference type="NCBIfam" id="TIGR00229">
    <property type="entry name" value="sensory_box"/>
    <property type="match status" value="1"/>
</dbReference>
<dbReference type="Gene3D" id="3.30.565.10">
    <property type="entry name" value="Histidine kinase-like ATPase, C-terminal domain"/>
    <property type="match status" value="1"/>
</dbReference>
<dbReference type="SUPFAM" id="SSF55874">
    <property type="entry name" value="ATPase domain of HSP90 chaperone/DNA topoisomerase II/histidine kinase"/>
    <property type="match status" value="1"/>
</dbReference>
<dbReference type="SMART" id="SM00387">
    <property type="entry name" value="HATPase_c"/>
    <property type="match status" value="1"/>
</dbReference>
<dbReference type="Pfam" id="PF02518">
    <property type="entry name" value="HATPase_c"/>
    <property type="match status" value="1"/>
</dbReference>
<evidence type="ECO:0000259" key="7">
    <source>
        <dbReference type="PROSITE" id="PS50113"/>
    </source>
</evidence>
<dbReference type="PROSITE" id="PS50113">
    <property type="entry name" value="PAC"/>
    <property type="match status" value="1"/>
</dbReference>
<dbReference type="RefSeq" id="WP_153971531.1">
    <property type="nucleotide sequence ID" value="NZ_JACRWE010000001.1"/>
</dbReference>
<reference evidence="8 9" key="1">
    <citation type="submission" date="2020-08" db="EMBL/GenBank/DDBJ databases">
        <authorList>
            <person name="Liu C."/>
            <person name="Sun Q."/>
        </authorList>
    </citation>
    <scope>NUCLEOTIDE SEQUENCE [LARGE SCALE GENOMIC DNA]</scope>
    <source>
        <strain evidence="8 9">NSJ-18</strain>
    </source>
</reference>
<name>A0ABR7JKX4_9FIRM</name>
<keyword evidence="4 8" id="KW-0418">Kinase</keyword>
<evidence type="ECO:0000256" key="1">
    <source>
        <dbReference type="ARBA" id="ARBA00000085"/>
    </source>
</evidence>
<dbReference type="InterPro" id="IPR036890">
    <property type="entry name" value="HATPase_C_sf"/>
</dbReference>
<evidence type="ECO:0000259" key="6">
    <source>
        <dbReference type="PROSITE" id="PS50109"/>
    </source>
</evidence>
<evidence type="ECO:0000256" key="5">
    <source>
        <dbReference type="ARBA" id="ARBA00023012"/>
    </source>
</evidence>
<evidence type="ECO:0000256" key="2">
    <source>
        <dbReference type="ARBA" id="ARBA00012438"/>
    </source>
</evidence>
<dbReference type="SUPFAM" id="SSF47384">
    <property type="entry name" value="Homodimeric domain of signal transducing histidine kinase"/>
    <property type="match status" value="1"/>
</dbReference>
<organism evidence="8 9">
    <name type="scientific">Romboutsia faecis</name>
    <dbReference type="NCBI Taxonomy" id="2764597"/>
    <lineage>
        <taxon>Bacteria</taxon>
        <taxon>Bacillati</taxon>
        <taxon>Bacillota</taxon>
        <taxon>Clostridia</taxon>
        <taxon>Peptostreptococcales</taxon>
        <taxon>Peptostreptococcaceae</taxon>
        <taxon>Romboutsia</taxon>
    </lineage>
</organism>
<sequence length="624" mass="73040">MENLIYKQMIEESPIAYFSGIVTKDENGKSKGLQIETCNKSFYNLFNIKSEDIIGKDIADILPINQVNRYLTYLDEVFLKSRFSKETYIRELNLNCKVDIYTVDNNHIYARFIEVNNSSLKLAEPLRRAPFIAWIKDIDGRYLDVNEIFLDVENVDYQYIIGKKDYSYMKKERADKYQVQDTEVLKDNKIHTYYVEENIDKTRYYQITKWPYIDEKTNRVLGIIGIAVEKTNEVRLTEELEKSQETFSQIVENIEDIITIRDEEKYYYISPAFEKIHGFKPEDLNLYEDILGLKRHYDNLEYYKTIEEDSLKGISTKLIKIKSNERERWLLSKIFPLTREDNSNLKIGITRDITNLKKMEEKLEEMRMDYFANLSHELRTPINLIFSSLQVLDLKMDKLDLEQFDYFNKYLSIIRQNGYRLLRLVNNLIDTTKIDSGKFSHNPQNKDIINYVEDICMSVSEFVDSNNLSLVFDTNVEEKIISFDQDNIERIILNLLSNAIKFTNQGGRIDVIIECKDNVKIKVKDSGFGIPKDKIDSIFNRFEQLNNKTKDDKEGSGIGLSIVKSLVEMHNGEISVKSKPGEGSEFIITLPDVLNKENTEDTIAMKETSRNISNLNIELSDIYT</sequence>
<dbReference type="Proteomes" id="UP000609849">
    <property type="component" value="Unassembled WGS sequence"/>
</dbReference>
<dbReference type="SMART" id="SM00388">
    <property type="entry name" value="HisKA"/>
    <property type="match status" value="1"/>
</dbReference>
<keyword evidence="9" id="KW-1185">Reference proteome</keyword>
<comment type="caution">
    <text evidence="8">The sequence shown here is derived from an EMBL/GenBank/DDBJ whole genome shotgun (WGS) entry which is preliminary data.</text>
</comment>